<protein>
    <submittedName>
        <fullName evidence="5">Tetratricopeptide repeat-containing protein</fullName>
    </submittedName>
</protein>
<evidence type="ECO:0000256" key="4">
    <source>
        <dbReference type="SAM" id="SignalP"/>
    </source>
</evidence>
<proteinExistence type="predicted"/>
<dbReference type="STRING" id="713588.SAMN05421789_10725"/>
<gene>
    <name evidence="5" type="ORF">SAMN05421789_10725</name>
</gene>
<keyword evidence="1" id="KW-0677">Repeat</keyword>
<feature type="signal peptide" evidence="4">
    <location>
        <begin position="1"/>
        <end position="22"/>
    </location>
</feature>
<keyword evidence="2 3" id="KW-0802">TPR repeat</keyword>
<dbReference type="PANTHER" id="PTHR44858">
    <property type="entry name" value="TETRATRICOPEPTIDE REPEAT PROTEIN 6"/>
    <property type="match status" value="1"/>
</dbReference>
<dbReference type="PROSITE" id="PS50005">
    <property type="entry name" value="TPR"/>
    <property type="match status" value="1"/>
</dbReference>
<dbReference type="Pfam" id="PF13181">
    <property type="entry name" value="TPR_8"/>
    <property type="match status" value="1"/>
</dbReference>
<organism evidence="5 6">
    <name type="scientific">Kaistella chaponensis</name>
    <dbReference type="NCBI Taxonomy" id="713588"/>
    <lineage>
        <taxon>Bacteria</taxon>
        <taxon>Pseudomonadati</taxon>
        <taxon>Bacteroidota</taxon>
        <taxon>Flavobacteriia</taxon>
        <taxon>Flavobacteriales</taxon>
        <taxon>Weeksellaceae</taxon>
        <taxon>Chryseobacterium group</taxon>
        <taxon>Kaistella</taxon>
    </lineage>
</organism>
<dbReference type="OrthoDB" id="1290858at2"/>
<keyword evidence="4" id="KW-0732">Signal</keyword>
<feature type="chain" id="PRO_5009943422" evidence="4">
    <location>
        <begin position="23"/>
        <end position="428"/>
    </location>
</feature>
<feature type="repeat" description="TPR" evidence="3">
    <location>
        <begin position="90"/>
        <end position="123"/>
    </location>
</feature>
<dbReference type="RefSeq" id="WP_076387053.1">
    <property type="nucleotide sequence ID" value="NZ_FTOI01000007.1"/>
</dbReference>
<evidence type="ECO:0000256" key="1">
    <source>
        <dbReference type="ARBA" id="ARBA00022737"/>
    </source>
</evidence>
<dbReference type="SUPFAM" id="SSF48452">
    <property type="entry name" value="TPR-like"/>
    <property type="match status" value="1"/>
</dbReference>
<dbReference type="Proteomes" id="UP000185839">
    <property type="component" value="Unassembled WGS sequence"/>
</dbReference>
<dbReference type="PANTHER" id="PTHR44858:SF1">
    <property type="entry name" value="UDP-N-ACETYLGLUCOSAMINE--PEPTIDE N-ACETYLGLUCOSAMINYLTRANSFERASE SPINDLY-RELATED"/>
    <property type="match status" value="1"/>
</dbReference>
<dbReference type="EMBL" id="FTOI01000007">
    <property type="protein sequence ID" value="SIS80057.1"/>
    <property type="molecule type" value="Genomic_DNA"/>
</dbReference>
<dbReference type="Gene3D" id="1.25.40.10">
    <property type="entry name" value="Tetratricopeptide repeat domain"/>
    <property type="match status" value="2"/>
</dbReference>
<dbReference type="InterPro" id="IPR019734">
    <property type="entry name" value="TPR_rpt"/>
</dbReference>
<keyword evidence="6" id="KW-1185">Reference proteome</keyword>
<evidence type="ECO:0000256" key="3">
    <source>
        <dbReference type="PROSITE-ProRule" id="PRU00339"/>
    </source>
</evidence>
<sequence length="428" mass="48021">MKKITLLLSFLCLGFANQQLTAQNFSDHAKAEIAKNNYLPALDELTTFLEANPNNEILLTYRANFYAKAGQNEKAIADATQVMLLNPKSTHGLITLGTAKMALGKTQEGVESLNQALAIQPNLKPALILRSKAYFKLNQPEKSLADLSFLIKDDPKILEAYVYRGQLYTAMKQLDSAKADYQFILNQAVVGDKYHSAATDKLKEVLQKEAAAKAALTEKATDDAYAKKLTDQVTSLSKEVNETTVRLTKMLTESTTEINRFIQKNDAIPKTDWQGKAQLFQEINPRIKTYLTNLQKERTYLAGKEAYRGLMTNIEGSISAMNLIIERTSPYAARRQQFVETVNAMDAAITVDFKNMLATQKSKQETTFEQQKKQSLAKTQELLISINQSREALLKLDATKYREQDESKITKLLADYTKTLANINGIVY</sequence>
<evidence type="ECO:0000256" key="2">
    <source>
        <dbReference type="ARBA" id="ARBA00022803"/>
    </source>
</evidence>
<name>A0A1N7M1X3_9FLAO</name>
<evidence type="ECO:0000313" key="5">
    <source>
        <dbReference type="EMBL" id="SIS80057.1"/>
    </source>
</evidence>
<dbReference type="InterPro" id="IPR050498">
    <property type="entry name" value="Ycf3"/>
</dbReference>
<evidence type="ECO:0000313" key="6">
    <source>
        <dbReference type="Proteomes" id="UP000185839"/>
    </source>
</evidence>
<dbReference type="AlphaFoldDB" id="A0A1N7M1X3"/>
<reference evidence="6" key="1">
    <citation type="submission" date="2017-01" db="EMBL/GenBank/DDBJ databases">
        <authorList>
            <person name="Varghese N."/>
            <person name="Submissions S."/>
        </authorList>
    </citation>
    <scope>NUCLEOTIDE SEQUENCE [LARGE SCALE GENOMIC DNA]</scope>
    <source>
        <strain evidence="6">DSM 23145</strain>
    </source>
</reference>
<accession>A0A1N7M1X3</accession>
<dbReference type="InterPro" id="IPR011990">
    <property type="entry name" value="TPR-like_helical_dom_sf"/>
</dbReference>
<dbReference type="SMART" id="SM00028">
    <property type="entry name" value="TPR"/>
    <property type="match status" value="3"/>
</dbReference>